<gene>
    <name evidence="7" type="ORF">PPRO1316_LOCUS129</name>
</gene>
<dbReference type="Gene3D" id="3.90.70.30">
    <property type="entry name" value="Phytochelatin synthase, N-terminal domain"/>
    <property type="match status" value="1"/>
</dbReference>
<evidence type="ECO:0000259" key="6">
    <source>
        <dbReference type="PROSITE" id="PS51443"/>
    </source>
</evidence>
<evidence type="ECO:0000256" key="5">
    <source>
        <dbReference type="SAM" id="MobiDB-lite"/>
    </source>
</evidence>
<keyword evidence="3" id="KW-0808">Transferase</keyword>
<protein>
    <recommendedName>
        <fullName evidence="1">glutathione gamma-glutamylcysteinyltransferase</fullName>
        <ecNumber evidence="1">2.3.2.15</ecNumber>
    </recommendedName>
</protein>
<dbReference type="EC" id="2.3.2.15" evidence="1"/>
<dbReference type="PANTHER" id="PTHR33447">
    <property type="entry name" value="GLUTATHIONE GAMMA-GLUTAMYLCYSTEINYLTRANSFERASE"/>
    <property type="match status" value="1"/>
</dbReference>
<feature type="domain" description="Peptidase C83" evidence="6">
    <location>
        <begin position="71"/>
        <end position="336"/>
    </location>
</feature>
<sequence length="338" mass="36820">MLVSKLVGRRVVVNSASCLGQIQKSGCFLSRSLQVNIRSRMPPSPLASAQPSEQASAPPPPPPENLQQVKQEKLTFHRRVLPSTCVDLVSKDGQNLLVKAMDEGNAEAFLPLISQLSTQNEPAFCALGSLTTALNALGQDPMMTWKGPWRWFADEMLTCCQPLDKIKEQGMTLSDTACLAMCNGVSVDIWQPPALQEVNGTCTASDASGVDIMKSCCQPPAHSGVITRHDNDSLSIDHFRTLLKEAVSSQWHDNPHARKVIVASYSRKTLGQTGDGHFSPLAAYNAASDQVLILDVARFKYSPHWVSASLLYDAMRLPDSVTGRPRGLLVLKHRCTSC</sequence>
<accession>A0A7S2YUN4</accession>
<dbReference type="SUPFAM" id="SSF54001">
    <property type="entry name" value="Cysteine proteinases"/>
    <property type="match status" value="1"/>
</dbReference>
<dbReference type="InterPro" id="IPR007719">
    <property type="entry name" value="PCS_N"/>
</dbReference>
<feature type="region of interest" description="Disordered" evidence="5">
    <location>
        <begin position="40"/>
        <end position="66"/>
    </location>
</feature>
<dbReference type="GO" id="GO:0046872">
    <property type="term" value="F:metal ion binding"/>
    <property type="evidence" value="ECO:0007669"/>
    <property type="project" value="UniProtKB-KW"/>
</dbReference>
<dbReference type="InterPro" id="IPR040409">
    <property type="entry name" value="PCS-like"/>
</dbReference>
<name>A0A7S2YUN4_9CHLO</name>
<evidence type="ECO:0000256" key="3">
    <source>
        <dbReference type="ARBA" id="ARBA00022679"/>
    </source>
</evidence>
<dbReference type="AlphaFoldDB" id="A0A7S2YUN4"/>
<dbReference type="PROSITE" id="PS51443">
    <property type="entry name" value="PCS"/>
    <property type="match status" value="1"/>
</dbReference>
<organism evidence="7">
    <name type="scientific">Pycnococcus provasolii</name>
    <dbReference type="NCBI Taxonomy" id="41880"/>
    <lineage>
        <taxon>Eukaryota</taxon>
        <taxon>Viridiplantae</taxon>
        <taxon>Chlorophyta</taxon>
        <taxon>Pseudoscourfieldiophyceae</taxon>
        <taxon>Pseudoscourfieldiales</taxon>
        <taxon>Pycnococcaceae</taxon>
        <taxon>Pycnococcus</taxon>
    </lineage>
</organism>
<dbReference type="InterPro" id="IPR038156">
    <property type="entry name" value="PCS_N_sf"/>
</dbReference>
<evidence type="ECO:0000256" key="1">
    <source>
        <dbReference type="ARBA" id="ARBA00012468"/>
    </source>
</evidence>
<dbReference type="InterPro" id="IPR038765">
    <property type="entry name" value="Papain-like_cys_pep_sf"/>
</dbReference>
<keyword evidence="4" id="KW-0479">Metal-binding</keyword>
<evidence type="ECO:0000256" key="2">
    <source>
        <dbReference type="ARBA" id="ARBA00022539"/>
    </source>
</evidence>
<dbReference type="EMBL" id="HBHV01000198">
    <property type="protein sequence ID" value="CAE0007635.1"/>
    <property type="molecule type" value="Transcribed_RNA"/>
</dbReference>
<dbReference type="GO" id="GO:0010038">
    <property type="term" value="P:response to metal ion"/>
    <property type="evidence" value="ECO:0007669"/>
    <property type="project" value="InterPro"/>
</dbReference>
<evidence type="ECO:0000256" key="4">
    <source>
        <dbReference type="ARBA" id="ARBA00022723"/>
    </source>
</evidence>
<dbReference type="GO" id="GO:0046938">
    <property type="term" value="P:phytochelatin biosynthetic process"/>
    <property type="evidence" value="ECO:0007669"/>
    <property type="project" value="InterPro"/>
</dbReference>
<evidence type="ECO:0000313" key="7">
    <source>
        <dbReference type="EMBL" id="CAE0007635.1"/>
    </source>
</evidence>
<reference evidence="7" key="1">
    <citation type="submission" date="2021-01" db="EMBL/GenBank/DDBJ databases">
        <authorList>
            <person name="Corre E."/>
            <person name="Pelletier E."/>
            <person name="Niang G."/>
            <person name="Scheremetjew M."/>
            <person name="Finn R."/>
            <person name="Kale V."/>
            <person name="Holt S."/>
            <person name="Cochrane G."/>
            <person name="Meng A."/>
            <person name="Brown T."/>
            <person name="Cohen L."/>
        </authorList>
    </citation>
    <scope>NUCLEOTIDE SEQUENCE</scope>
    <source>
        <strain evidence="7">RCC2336</strain>
    </source>
</reference>
<dbReference type="Pfam" id="PF05023">
    <property type="entry name" value="Phytochelatin"/>
    <property type="match status" value="1"/>
</dbReference>
<keyword evidence="2" id="KW-0104">Cadmium</keyword>
<dbReference type="GO" id="GO:0016756">
    <property type="term" value="F:glutathione gamma-glutamylcysteinyltransferase activity"/>
    <property type="evidence" value="ECO:0007669"/>
    <property type="project" value="UniProtKB-EC"/>
</dbReference>
<proteinExistence type="predicted"/>
<feature type="compositionally biased region" description="Low complexity" evidence="5">
    <location>
        <begin position="46"/>
        <end position="56"/>
    </location>
</feature>